<dbReference type="Gene3D" id="3.30.2160.10">
    <property type="entry name" value="Hect, E3 ligase catalytic domain"/>
    <property type="match status" value="1"/>
</dbReference>
<dbReference type="SUPFAM" id="SSF56204">
    <property type="entry name" value="Hect, E3 ligase catalytic domain"/>
    <property type="match status" value="1"/>
</dbReference>
<dbReference type="InterPro" id="IPR042469">
    <property type="entry name" value="HECTD3"/>
</dbReference>
<dbReference type="GO" id="GO:0061630">
    <property type="term" value="F:ubiquitin protein ligase activity"/>
    <property type="evidence" value="ECO:0007669"/>
    <property type="project" value="UniProtKB-EC"/>
</dbReference>
<evidence type="ECO:0000256" key="3">
    <source>
        <dbReference type="ARBA" id="ARBA00004906"/>
    </source>
</evidence>
<keyword evidence="6" id="KW-0597">Phosphoprotein</keyword>
<dbReference type="PANTHER" id="PTHR46654">
    <property type="entry name" value="E3 UBIQUITIN-PROTEIN LIGASE HECTD3"/>
    <property type="match status" value="1"/>
</dbReference>
<comment type="pathway">
    <text evidence="3">Protein modification; protein ubiquitination.</text>
</comment>
<dbReference type="CDD" id="cd00078">
    <property type="entry name" value="HECTc"/>
    <property type="match status" value="1"/>
</dbReference>
<dbReference type="AlphaFoldDB" id="A0A3B5KZG2"/>
<evidence type="ECO:0000313" key="13">
    <source>
        <dbReference type="Proteomes" id="UP000261380"/>
    </source>
</evidence>
<dbReference type="Proteomes" id="UP000261380">
    <property type="component" value="Unplaced"/>
</dbReference>
<evidence type="ECO:0000256" key="6">
    <source>
        <dbReference type="ARBA" id="ARBA00022553"/>
    </source>
</evidence>
<keyword evidence="5" id="KW-0963">Cytoplasm</keyword>
<dbReference type="Gene3D" id="3.30.2410.10">
    <property type="entry name" value="Hect, E3 ligase catalytic domain"/>
    <property type="match status" value="1"/>
</dbReference>
<dbReference type="PANTHER" id="PTHR46654:SF1">
    <property type="entry name" value="E3 UBIQUITIN-PROTEIN LIGASE HECTD3"/>
    <property type="match status" value="1"/>
</dbReference>
<evidence type="ECO:0000256" key="8">
    <source>
        <dbReference type="ARBA" id="ARBA00022737"/>
    </source>
</evidence>
<keyword evidence="9 10" id="KW-0833">Ubl conjugation pathway</keyword>
<dbReference type="GO" id="GO:0005737">
    <property type="term" value="C:cytoplasm"/>
    <property type="evidence" value="ECO:0007669"/>
    <property type="project" value="UniProtKB-SubCell"/>
</dbReference>
<dbReference type="FunFam" id="3.30.2410.10:FF:000006">
    <property type="entry name" value="probable E3 ubiquitin-protein ligase HERC1 isoform X2"/>
    <property type="match status" value="1"/>
</dbReference>
<reference evidence="12" key="1">
    <citation type="submission" date="2025-08" db="UniProtKB">
        <authorList>
            <consortium name="Ensembl"/>
        </authorList>
    </citation>
    <scope>IDENTIFICATION</scope>
</reference>
<dbReference type="Ensembl" id="ENSXCOT00000003053.1">
    <property type="protein sequence ID" value="ENSXCOP00000003016.1"/>
    <property type="gene ID" value="ENSXCOG00000002392.1"/>
</dbReference>
<comment type="catalytic activity">
    <reaction evidence="1">
        <text>S-ubiquitinyl-[E2 ubiquitin-conjugating enzyme]-L-cysteine + [acceptor protein]-L-lysine = [E2 ubiquitin-conjugating enzyme]-L-cysteine + N(6)-ubiquitinyl-[acceptor protein]-L-lysine.</text>
        <dbReference type="EC" id="2.3.2.26"/>
    </reaction>
</comment>
<dbReference type="Gene3D" id="3.90.1750.10">
    <property type="entry name" value="Hect, E3 ligase catalytic domains"/>
    <property type="match status" value="1"/>
</dbReference>
<evidence type="ECO:0000256" key="7">
    <source>
        <dbReference type="ARBA" id="ARBA00022679"/>
    </source>
</evidence>
<evidence type="ECO:0000256" key="4">
    <source>
        <dbReference type="ARBA" id="ARBA00012485"/>
    </source>
</evidence>
<evidence type="ECO:0000256" key="5">
    <source>
        <dbReference type="ARBA" id="ARBA00022490"/>
    </source>
</evidence>
<evidence type="ECO:0000256" key="1">
    <source>
        <dbReference type="ARBA" id="ARBA00000885"/>
    </source>
</evidence>
<protein>
    <recommendedName>
        <fullName evidence="4">HECT-type E3 ubiquitin transferase</fullName>
        <ecNumber evidence="4">2.3.2.26</ecNumber>
    </recommendedName>
</protein>
<evidence type="ECO:0000259" key="11">
    <source>
        <dbReference type="PROSITE" id="PS50237"/>
    </source>
</evidence>
<evidence type="ECO:0000256" key="10">
    <source>
        <dbReference type="PROSITE-ProRule" id="PRU00104"/>
    </source>
</evidence>
<keyword evidence="8" id="KW-0677">Repeat</keyword>
<comment type="subcellular location">
    <subcellularLocation>
        <location evidence="2">Cytoplasm</location>
    </subcellularLocation>
</comment>
<keyword evidence="7" id="KW-0808">Transferase</keyword>
<feature type="active site" description="Glycyl thioester intermediate" evidence="10">
    <location>
        <position position="393"/>
    </location>
</feature>
<evidence type="ECO:0000313" key="12">
    <source>
        <dbReference type="Ensembl" id="ENSXCOP00000003016.1"/>
    </source>
</evidence>
<reference evidence="12" key="2">
    <citation type="submission" date="2025-09" db="UniProtKB">
        <authorList>
            <consortium name="Ensembl"/>
        </authorList>
    </citation>
    <scope>IDENTIFICATION</scope>
</reference>
<evidence type="ECO:0000256" key="2">
    <source>
        <dbReference type="ARBA" id="ARBA00004496"/>
    </source>
</evidence>
<evidence type="ECO:0000256" key="9">
    <source>
        <dbReference type="ARBA" id="ARBA00022786"/>
    </source>
</evidence>
<dbReference type="GeneTree" id="ENSGT00940000166813"/>
<proteinExistence type="predicted"/>
<dbReference type="PROSITE" id="PS50237">
    <property type="entry name" value="HECT"/>
    <property type="match status" value="1"/>
</dbReference>
<dbReference type="InterPro" id="IPR000569">
    <property type="entry name" value="HECT_dom"/>
</dbReference>
<dbReference type="InterPro" id="IPR035983">
    <property type="entry name" value="Hect_E3_ubiquitin_ligase"/>
</dbReference>
<accession>A0A3B5KZG2</accession>
<feature type="domain" description="HECT" evidence="11">
    <location>
        <begin position="104"/>
        <end position="430"/>
    </location>
</feature>
<dbReference type="EC" id="2.3.2.26" evidence="4"/>
<name>A0A3B5KZG2_9TELE</name>
<sequence>QTTSQSNTNMNSCKRGGGLLRIGKCKRFFSGTKTLGCPNSMLCFQLTNHVQRPKGILGPLFGMLIVLLELFHRVCFKPSLIPSHRGRSSKPIFVQIAKQVVNLNPLELRLPSRAWKVKLVGEGADDAGGVFDDTITEMCQELQSGVVDLLIHTPNSFADVGCNTDRFLLNPGAHSEDHMVQFRFLGILMAVAIRTKKPLDLHLAPWVWKQLCCMPLSGADLEEVDLLTYRTLQDSFMAHSADGRLVPVVPRGQNISLTFSNRTEYVERALDYRLHEMDSQVDAVREGMSTIIPVPLLSLLTAQQLEQLVCGLPEVSVEMLKKLVRYRDITENHQLIRWFWQSLKEFTNEERVLFLRFVSGRSRLPSNLADISQKFQIIKVDRPINGLPTAQTCFFLLRLPPYTSQAILAERLRYSIHNCTSIDMDNYMLTHNTEPAESSDTEDTVEKFAVDAAADYK</sequence>
<keyword evidence="13" id="KW-1185">Reference proteome</keyword>
<dbReference type="STRING" id="32473.ENSXCOP00000003016"/>
<dbReference type="SMART" id="SM00119">
    <property type="entry name" value="HECTc"/>
    <property type="match status" value="1"/>
</dbReference>
<dbReference type="Pfam" id="PF00632">
    <property type="entry name" value="HECT"/>
    <property type="match status" value="1"/>
</dbReference>
<organism evidence="12 13">
    <name type="scientific">Xiphophorus couchianus</name>
    <name type="common">Monterrey platyfish</name>
    <dbReference type="NCBI Taxonomy" id="32473"/>
    <lineage>
        <taxon>Eukaryota</taxon>
        <taxon>Metazoa</taxon>
        <taxon>Chordata</taxon>
        <taxon>Craniata</taxon>
        <taxon>Vertebrata</taxon>
        <taxon>Euteleostomi</taxon>
        <taxon>Actinopterygii</taxon>
        <taxon>Neopterygii</taxon>
        <taxon>Teleostei</taxon>
        <taxon>Neoteleostei</taxon>
        <taxon>Acanthomorphata</taxon>
        <taxon>Ovalentaria</taxon>
        <taxon>Atherinomorphae</taxon>
        <taxon>Cyprinodontiformes</taxon>
        <taxon>Poeciliidae</taxon>
        <taxon>Poeciliinae</taxon>
        <taxon>Xiphophorus</taxon>
    </lineage>
</organism>